<keyword evidence="3" id="KW-1185">Reference proteome</keyword>
<dbReference type="Proteomes" id="UP001152622">
    <property type="component" value="Chromosome 1"/>
</dbReference>
<sequence>MRSMDGPACFVLRVCERHTGMCQAVSIFNANLQLSRRVARSCQEVVRTAQLTGEEAELNVLLSKRSPDTSALYPRLNHNVGTRGCRNCSRVLQLITNQSPEERSARPTRVDRQRRISRVGERASITRRGLPASQTSDAANDLSVWGSFPGPQKRATP</sequence>
<proteinExistence type="predicted"/>
<accession>A0A9Q1GF34</accession>
<gene>
    <name evidence="2" type="ORF">SKAU_G00028450</name>
</gene>
<name>A0A9Q1GF34_SYNKA</name>
<protein>
    <submittedName>
        <fullName evidence="2">Uncharacterized protein</fullName>
    </submittedName>
</protein>
<feature type="compositionally biased region" description="Basic and acidic residues" evidence="1">
    <location>
        <begin position="100"/>
        <end position="121"/>
    </location>
</feature>
<dbReference type="EMBL" id="JAINUF010000001">
    <property type="protein sequence ID" value="KAJ8382067.1"/>
    <property type="molecule type" value="Genomic_DNA"/>
</dbReference>
<reference evidence="2" key="1">
    <citation type="journal article" date="2023" name="Science">
        <title>Genome structures resolve the early diversification of teleost fishes.</title>
        <authorList>
            <person name="Parey E."/>
            <person name="Louis A."/>
            <person name="Montfort J."/>
            <person name="Bouchez O."/>
            <person name="Roques C."/>
            <person name="Iampietro C."/>
            <person name="Lluch J."/>
            <person name="Castinel A."/>
            <person name="Donnadieu C."/>
            <person name="Desvignes T."/>
            <person name="Floi Bucao C."/>
            <person name="Jouanno E."/>
            <person name="Wen M."/>
            <person name="Mejri S."/>
            <person name="Dirks R."/>
            <person name="Jansen H."/>
            <person name="Henkel C."/>
            <person name="Chen W.J."/>
            <person name="Zahm M."/>
            <person name="Cabau C."/>
            <person name="Klopp C."/>
            <person name="Thompson A.W."/>
            <person name="Robinson-Rechavi M."/>
            <person name="Braasch I."/>
            <person name="Lecointre G."/>
            <person name="Bobe J."/>
            <person name="Postlethwait J.H."/>
            <person name="Berthelot C."/>
            <person name="Roest Crollius H."/>
            <person name="Guiguen Y."/>
        </authorList>
    </citation>
    <scope>NUCLEOTIDE SEQUENCE</scope>
    <source>
        <strain evidence="2">WJC10195</strain>
    </source>
</reference>
<evidence type="ECO:0000313" key="3">
    <source>
        <dbReference type="Proteomes" id="UP001152622"/>
    </source>
</evidence>
<dbReference type="AlphaFoldDB" id="A0A9Q1GF34"/>
<evidence type="ECO:0000256" key="1">
    <source>
        <dbReference type="SAM" id="MobiDB-lite"/>
    </source>
</evidence>
<feature type="region of interest" description="Disordered" evidence="1">
    <location>
        <begin position="98"/>
        <end position="157"/>
    </location>
</feature>
<comment type="caution">
    <text evidence="2">The sequence shown here is derived from an EMBL/GenBank/DDBJ whole genome shotgun (WGS) entry which is preliminary data.</text>
</comment>
<organism evidence="2 3">
    <name type="scientific">Synaphobranchus kaupii</name>
    <name type="common">Kaup's arrowtooth eel</name>
    <dbReference type="NCBI Taxonomy" id="118154"/>
    <lineage>
        <taxon>Eukaryota</taxon>
        <taxon>Metazoa</taxon>
        <taxon>Chordata</taxon>
        <taxon>Craniata</taxon>
        <taxon>Vertebrata</taxon>
        <taxon>Euteleostomi</taxon>
        <taxon>Actinopterygii</taxon>
        <taxon>Neopterygii</taxon>
        <taxon>Teleostei</taxon>
        <taxon>Anguilliformes</taxon>
        <taxon>Synaphobranchidae</taxon>
        <taxon>Synaphobranchus</taxon>
    </lineage>
</organism>
<evidence type="ECO:0000313" key="2">
    <source>
        <dbReference type="EMBL" id="KAJ8382067.1"/>
    </source>
</evidence>